<feature type="region of interest" description="Disordered" evidence="3">
    <location>
        <begin position="72"/>
        <end position="94"/>
    </location>
</feature>
<dbReference type="InterPro" id="IPR010258">
    <property type="entry name" value="Conjugal_tfr_TrbG/VirB9/CagX"/>
</dbReference>
<dbReference type="InterPro" id="IPR038161">
    <property type="entry name" value="VirB9/CagX/TrbG_C_sf"/>
</dbReference>
<proteinExistence type="inferred from homology"/>
<evidence type="ECO:0000313" key="4">
    <source>
        <dbReference type="EMBL" id="GAD48831.1"/>
    </source>
</evidence>
<comment type="similarity">
    <text evidence="1">Belongs to the TrbG/VirB9 family.</text>
</comment>
<evidence type="ECO:0000256" key="2">
    <source>
        <dbReference type="ARBA" id="ARBA00022729"/>
    </source>
</evidence>
<dbReference type="RefSeq" id="WP_021689738.1">
    <property type="nucleotide sequence ID" value="NZ_BASZ01000004.1"/>
</dbReference>
<organism evidence="4 5">
    <name type="scientific">Caenibius tardaugens NBRC 16725</name>
    <dbReference type="NCBI Taxonomy" id="1219035"/>
    <lineage>
        <taxon>Bacteria</taxon>
        <taxon>Pseudomonadati</taxon>
        <taxon>Pseudomonadota</taxon>
        <taxon>Alphaproteobacteria</taxon>
        <taxon>Sphingomonadales</taxon>
        <taxon>Erythrobacteraceae</taxon>
        <taxon>Caenibius</taxon>
    </lineage>
</organism>
<sequence>MTLSTQRRDAPLRIGGLSLLLISVSTLGACATTSAKPPAIRYDDAPAIAAIPTPAPAAPVEIVTIPEPLPLPGQLKPVDDATPAPEQADPSARVNQANAAARMQPVRDGFINAIQVYPWSDGALYQVYAAPGQVTDIALQEGEQLVGPGPVAAGDTVRWIIGDTVSGTGASARVHILVKPTRPDLATNLVINTDRRTYHIELRATRSTWMASVSWTYPQDRLIALRGQNMSAAGAASVASGVDIARLNFRYRIEGYEAPWRPLRAFDDGAQVFIEFPAGIAQGEMPPLFVIGPEGGGELVNYRVSERHIIVDRLFAAAELRLGGERQQRVRIVRDDRRTPRRNRR</sequence>
<dbReference type="OrthoDB" id="9815808at2"/>
<protein>
    <submittedName>
        <fullName evidence="4">Conjugal transfer protein TrbG</fullName>
    </submittedName>
</protein>
<keyword evidence="2" id="KW-0732">Signal</keyword>
<dbReference type="eggNOG" id="COG3504">
    <property type="taxonomic scope" value="Bacteria"/>
</dbReference>
<dbReference type="AlphaFoldDB" id="U2Y6P5"/>
<evidence type="ECO:0000256" key="1">
    <source>
        <dbReference type="ARBA" id="ARBA00006135"/>
    </source>
</evidence>
<evidence type="ECO:0000313" key="5">
    <source>
        <dbReference type="Proteomes" id="UP000016568"/>
    </source>
</evidence>
<dbReference type="PROSITE" id="PS51257">
    <property type="entry name" value="PROKAR_LIPOPROTEIN"/>
    <property type="match status" value="1"/>
</dbReference>
<dbReference type="InterPro" id="IPR014142">
    <property type="entry name" value="TrbG_Ti"/>
</dbReference>
<dbReference type="Pfam" id="PF03524">
    <property type="entry name" value="CagX"/>
    <property type="match status" value="1"/>
</dbReference>
<reference evidence="4 5" key="1">
    <citation type="submission" date="2013-09" db="EMBL/GenBank/DDBJ databases">
        <title>Whole genome shotgun sequence of Novosphingobium tardaugens NBRC 16725.</title>
        <authorList>
            <person name="Isaki S."/>
            <person name="Hosoyama A."/>
            <person name="Tsuchikane K."/>
            <person name="Katsumata H."/>
            <person name="Ando Y."/>
            <person name="Yamazaki S."/>
            <person name="Fujita N."/>
        </authorList>
    </citation>
    <scope>NUCLEOTIDE SEQUENCE [LARGE SCALE GENOMIC DNA]</scope>
    <source>
        <strain evidence="4 5">NBRC 16725</strain>
    </source>
</reference>
<dbReference type="CDD" id="cd06911">
    <property type="entry name" value="VirB9_CagX_TrbG"/>
    <property type="match status" value="1"/>
</dbReference>
<dbReference type="InterPro" id="IPR033645">
    <property type="entry name" value="VirB9/CagX/TrbG_C"/>
</dbReference>
<evidence type="ECO:0000256" key="3">
    <source>
        <dbReference type="SAM" id="MobiDB-lite"/>
    </source>
</evidence>
<dbReference type="Gene3D" id="2.60.40.2500">
    <property type="match status" value="1"/>
</dbReference>
<dbReference type="Proteomes" id="UP000016568">
    <property type="component" value="Unassembled WGS sequence"/>
</dbReference>
<dbReference type="KEGG" id="ntd:EGO55_09075"/>
<keyword evidence="5" id="KW-1185">Reference proteome</keyword>
<dbReference type="EMBL" id="BASZ01000004">
    <property type="protein sequence ID" value="GAD48831.1"/>
    <property type="molecule type" value="Genomic_DNA"/>
</dbReference>
<comment type="caution">
    <text evidence="4">The sequence shown here is derived from an EMBL/GenBank/DDBJ whole genome shotgun (WGS) entry which is preliminary data.</text>
</comment>
<dbReference type="NCBIfam" id="TIGR02775">
    <property type="entry name" value="TrbG_Ti"/>
    <property type="match status" value="1"/>
</dbReference>
<accession>U2Y6P5</accession>
<name>U2Y6P5_9SPHN</name>
<gene>
    <name evidence="4" type="primary">trbG</name>
    <name evidence="4" type="ORF">NT2_04_02440</name>
</gene>